<dbReference type="NCBIfam" id="TIGR00040">
    <property type="entry name" value="yfcE"/>
    <property type="match status" value="1"/>
</dbReference>
<protein>
    <recommendedName>
        <fullName evidence="2">Phosphoesterase</fullName>
        <ecNumber evidence="2">3.1.4.-</ecNumber>
    </recommendedName>
</protein>
<dbReference type="InterPro" id="IPR024654">
    <property type="entry name" value="Calcineurin-like_PHP_lpxH"/>
</dbReference>
<dbReference type="Proteomes" id="UP000250579">
    <property type="component" value="Chromosome"/>
</dbReference>
<sequence length="163" mass="17450">MNAPLPPASRPYRVGLIADTHGLLRPQALEALTGSDFILHAGDIGKPEILDALRELAPLAVVRGNNDDLPWADDIPERVTLTLAGVDIHMLHILPELDLAAAGAKVRVVVSGHSHKPLIEERAGVLYINPGSAGPRRFRLPISVGRLTLDAGQLQAEILELTP</sequence>
<comment type="similarity">
    <text evidence="1 2">Belongs to the metallophosphoesterase superfamily. YfcE family.</text>
</comment>
<evidence type="ECO:0000256" key="2">
    <source>
        <dbReference type="RuleBase" id="RU362039"/>
    </source>
</evidence>
<evidence type="ECO:0000256" key="1">
    <source>
        <dbReference type="ARBA" id="ARBA00008950"/>
    </source>
</evidence>
<dbReference type="AlphaFoldDB" id="A0A2Z5A4X5"/>
<dbReference type="Gene3D" id="3.60.21.10">
    <property type="match status" value="1"/>
</dbReference>
<dbReference type="PANTHER" id="PTHR11124">
    <property type="entry name" value="VACUOLAR SORTING PROTEIN VPS29"/>
    <property type="match status" value="1"/>
</dbReference>
<proteinExistence type="inferred from homology"/>
<keyword evidence="2" id="KW-0479">Metal-binding</keyword>
<dbReference type="InterPro" id="IPR000979">
    <property type="entry name" value="Phosphodiesterase_MJ0936/Vps29"/>
</dbReference>
<dbReference type="Pfam" id="PF12850">
    <property type="entry name" value="Metallophos_2"/>
    <property type="match status" value="1"/>
</dbReference>
<evidence type="ECO:0000313" key="5">
    <source>
        <dbReference type="Proteomes" id="UP000250579"/>
    </source>
</evidence>
<dbReference type="SUPFAM" id="SSF56300">
    <property type="entry name" value="Metallo-dependent phosphatases"/>
    <property type="match status" value="1"/>
</dbReference>
<accession>A0A2Z5A4X5</accession>
<name>A0A2Z5A4X5_9PSED</name>
<comment type="cofactor">
    <cofactor evidence="2">
        <name>a divalent metal cation</name>
        <dbReference type="ChEBI" id="CHEBI:60240"/>
    </cofactor>
</comment>
<evidence type="ECO:0000259" key="3">
    <source>
        <dbReference type="Pfam" id="PF12850"/>
    </source>
</evidence>
<feature type="domain" description="Calcineurin-like phosphoesterase" evidence="3">
    <location>
        <begin position="13"/>
        <end position="151"/>
    </location>
</feature>
<dbReference type="GO" id="GO:0016787">
    <property type="term" value="F:hydrolase activity"/>
    <property type="evidence" value="ECO:0007669"/>
    <property type="project" value="UniProtKB-UniRule"/>
</dbReference>
<dbReference type="GO" id="GO:0046872">
    <property type="term" value="F:metal ion binding"/>
    <property type="evidence" value="ECO:0007669"/>
    <property type="project" value="UniProtKB-KW"/>
</dbReference>
<dbReference type="EC" id="3.1.4.-" evidence="2"/>
<gene>
    <name evidence="4" type="ORF">CE139_07255</name>
</gene>
<dbReference type="InterPro" id="IPR029052">
    <property type="entry name" value="Metallo-depent_PP-like"/>
</dbReference>
<evidence type="ECO:0000313" key="4">
    <source>
        <dbReference type="EMBL" id="AXA65617.1"/>
    </source>
</evidence>
<dbReference type="RefSeq" id="WP_208694101.1">
    <property type="nucleotide sequence ID" value="NZ_CP022198.1"/>
</dbReference>
<dbReference type="EMBL" id="CP022198">
    <property type="protein sequence ID" value="AXA65617.1"/>
    <property type="molecule type" value="Genomic_DNA"/>
</dbReference>
<reference evidence="4 5" key="1">
    <citation type="submission" date="2017-06" db="EMBL/GenBank/DDBJ databases">
        <title>Evolution towards high GC content and high-temperature stress adaptation in endophytic Pseudomonas oryzihabitans impacted its plant-growth promoting traits.</title>
        <authorList>
            <person name="Nascimento F.X."/>
        </authorList>
    </citation>
    <scope>NUCLEOTIDE SEQUENCE [LARGE SCALE GENOMIC DNA]</scope>
    <source>
        <strain evidence="4 5">MS8</strain>
    </source>
</reference>
<organism evidence="4 5">
    <name type="scientific">Pseudomonas oryzihabitans</name>
    <dbReference type="NCBI Taxonomy" id="47885"/>
    <lineage>
        <taxon>Bacteria</taxon>
        <taxon>Pseudomonadati</taxon>
        <taxon>Pseudomonadota</taxon>
        <taxon>Gammaproteobacteria</taxon>
        <taxon>Pseudomonadales</taxon>
        <taxon>Pseudomonadaceae</taxon>
        <taxon>Pseudomonas</taxon>
    </lineage>
</organism>
<dbReference type="STRING" id="47885.APT59_03935"/>